<dbReference type="FunFam" id="1.10.150.300:FF:000001">
    <property type="entry name" value="Ribosome-binding ATPase YchF"/>
    <property type="match status" value="1"/>
</dbReference>
<keyword evidence="3" id="KW-0378">Hydrolase</keyword>
<dbReference type="Pfam" id="PF20246">
    <property type="entry name" value="DUF6601"/>
    <property type="match status" value="1"/>
</dbReference>
<evidence type="ECO:0000256" key="2">
    <source>
        <dbReference type="ARBA" id="ARBA00022840"/>
    </source>
</evidence>
<keyword evidence="2 3" id="KW-0067">ATP-binding</keyword>
<dbReference type="InterPro" id="IPR046536">
    <property type="entry name" value="DUF6601"/>
</dbReference>
<comment type="subcellular location">
    <subcellularLocation>
        <location evidence="3">Cytoplasm</location>
    </subcellularLocation>
</comment>
<dbReference type="SUPFAM" id="SSF81271">
    <property type="entry name" value="TGS-like"/>
    <property type="match status" value="1"/>
</dbReference>
<evidence type="ECO:0000256" key="3">
    <source>
        <dbReference type="HAMAP-Rule" id="MF_03167"/>
    </source>
</evidence>
<dbReference type="GO" id="GO:0043023">
    <property type="term" value="F:ribosomal large subunit binding"/>
    <property type="evidence" value="ECO:0007669"/>
    <property type="project" value="UniProtKB-UniRule"/>
</dbReference>
<dbReference type="PANTHER" id="PTHR23305">
    <property type="entry name" value="OBG GTPASE FAMILY"/>
    <property type="match status" value="1"/>
</dbReference>
<dbReference type="GO" id="GO:0005524">
    <property type="term" value="F:ATP binding"/>
    <property type="evidence" value="ECO:0007669"/>
    <property type="project" value="UniProtKB-UniRule"/>
</dbReference>
<dbReference type="CDD" id="cd04867">
    <property type="entry name" value="TGS_YchF_OLA1"/>
    <property type="match status" value="1"/>
</dbReference>
<dbReference type="InterPro" id="IPR004396">
    <property type="entry name" value="ATPase_YchF/OLA1"/>
</dbReference>
<dbReference type="Pfam" id="PF06071">
    <property type="entry name" value="YchF-GTPase_C"/>
    <property type="match status" value="1"/>
</dbReference>
<comment type="similarity">
    <text evidence="3">Belongs to the TRAFAC class OBG-HflX-like GTPase superfamily. OBG GTPase family. YchF/OLA1 subfamily.</text>
</comment>
<keyword evidence="3" id="KW-0963">Cytoplasm</keyword>
<keyword evidence="9" id="KW-1185">Reference proteome</keyword>
<dbReference type="InterPro" id="IPR031167">
    <property type="entry name" value="G_OBG"/>
</dbReference>
<dbReference type="GO" id="GO:0016887">
    <property type="term" value="F:ATP hydrolysis activity"/>
    <property type="evidence" value="ECO:0007669"/>
    <property type="project" value="UniProtKB-UniRule"/>
</dbReference>
<dbReference type="PANTHER" id="PTHR23305:SF7">
    <property type="entry name" value="OBG-TYPE G DOMAIN-CONTAINING PROTEIN"/>
    <property type="match status" value="1"/>
</dbReference>
<evidence type="ECO:0000313" key="8">
    <source>
        <dbReference type="EMBL" id="KAF4949396.1"/>
    </source>
</evidence>
<dbReference type="SUPFAM" id="SSF52540">
    <property type="entry name" value="P-loop containing nucleoside triphosphate hydrolases"/>
    <property type="match status" value="1"/>
</dbReference>
<dbReference type="NCBIfam" id="TIGR00092">
    <property type="entry name" value="redox-regulated ATPase YchF"/>
    <property type="match status" value="1"/>
</dbReference>
<dbReference type="Pfam" id="PF01926">
    <property type="entry name" value="MMR_HSR1"/>
    <property type="match status" value="1"/>
</dbReference>
<dbReference type="FunFam" id="3.10.20.30:FF:000001">
    <property type="entry name" value="Ribosome-binding ATPase YchF"/>
    <property type="match status" value="1"/>
</dbReference>
<dbReference type="InterPro" id="IPR023192">
    <property type="entry name" value="TGS-like_dom_sf"/>
</dbReference>
<evidence type="ECO:0000256" key="5">
    <source>
        <dbReference type="SAM" id="Phobius"/>
    </source>
</evidence>
<dbReference type="InterPro" id="IPR004095">
    <property type="entry name" value="TGS"/>
</dbReference>
<keyword evidence="5" id="KW-1133">Transmembrane helix</keyword>
<dbReference type="AlphaFoldDB" id="A0A8H4WTH7"/>
<dbReference type="Gene3D" id="1.10.150.300">
    <property type="entry name" value="TGS-like domain"/>
    <property type="match status" value="1"/>
</dbReference>
<protein>
    <recommendedName>
        <fullName evidence="3">Obg-like ATPase 1</fullName>
    </recommendedName>
</protein>
<comment type="subunit">
    <text evidence="3">Monomer.</text>
</comment>
<dbReference type="Proteomes" id="UP000622797">
    <property type="component" value="Unassembled WGS sequence"/>
</dbReference>
<evidence type="ECO:0000313" key="9">
    <source>
        <dbReference type="Proteomes" id="UP000622797"/>
    </source>
</evidence>
<dbReference type="InterPro" id="IPR013029">
    <property type="entry name" value="YchF_C"/>
</dbReference>
<keyword evidence="5" id="KW-0472">Membrane</keyword>
<name>A0A8H4WTH7_9HYPO</name>
<evidence type="ECO:0000256" key="4">
    <source>
        <dbReference type="SAM" id="MobiDB-lite"/>
    </source>
</evidence>
<feature type="domain" description="OBG-type G" evidence="6">
    <location>
        <begin position="357"/>
        <end position="619"/>
    </location>
</feature>
<dbReference type="PRINTS" id="PR00326">
    <property type="entry name" value="GTP1OBG"/>
</dbReference>
<comment type="caution">
    <text evidence="8">The sequence shown here is derived from an EMBL/GenBank/DDBJ whole genome shotgun (WGS) entry which is preliminary data.</text>
</comment>
<feature type="region of interest" description="Disordered" evidence="4">
    <location>
        <begin position="1"/>
        <end position="23"/>
    </location>
</feature>
<dbReference type="OrthoDB" id="424823at2759"/>
<dbReference type="EMBL" id="JABEXW010001011">
    <property type="protein sequence ID" value="KAF4949396.1"/>
    <property type="molecule type" value="Genomic_DNA"/>
</dbReference>
<dbReference type="PROSITE" id="PS51880">
    <property type="entry name" value="TGS"/>
    <property type="match status" value="1"/>
</dbReference>
<feature type="binding site" evidence="3">
    <location>
        <position position="566"/>
    </location>
    <ligand>
        <name>ATP</name>
        <dbReference type="ChEBI" id="CHEBI:30616"/>
    </ligand>
</feature>
<evidence type="ECO:0000259" key="6">
    <source>
        <dbReference type="PROSITE" id="PS51710"/>
    </source>
</evidence>
<dbReference type="PROSITE" id="PS51710">
    <property type="entry name" value="G_OBG"/>
    <property type="match status" value="1"/>
</dbReference>
<reference evidence="8" key="2">
    <citation type="submission" date="2020-05" db="EMBL/GenBank/DDBJ databases">
        <authorList>
            <person name="Kim H.-S."/>
            <person name="Proctor R.H."/>
            <person name="Brown D.W."/>
        </authorList>
    </citation>
    <scope>NUCLEOTIDE SEQUENCE</scope>
    <source>
        <strain evidence="8">NRRL 20472</strain>
    </source>
</reference>
<evidence type="ECO:0000256" key="1">
    <source>
        <dbReference type="ARBA" id="ARBA00022741"/>
    </source>
</evidence>
<dbReference type="InterPro" id="IPR006073">
    <property type="entry name" value="GTP-bd"/>
</dbReference>
<evidence type="ECO:0000259" key="7">
    <source>
        <dbReference type="PROSITE" id="PS51880"/>
    </source>
</evidence>
<feature type="transmembrane region" description="Helical" evidence="5">
    <location>
        <begin position="251"/>
        <end position="272"/>
    </location>
</feature>
<feature type="transmembrane region" description="Helical" evidence="5">
    <location>
        <begin position="292"/>
        <end position="318"/>
    </location>
</feature>
<feature type="binding site" evidence="3">
    <location>
        <begin position="366"/>
        <end position="371"/>
    </location>
    <ligand>
        <name>ATP</name>
        <dbReference type="ChEBI" id="CHEBI:30616"/>
    </ligand>
</feature>
<dbReference type="InterPro" id="IPR012676">
    <property type="entry name" value="TGS-like"/>
</dbReference>
<keyword evidence="5" id="KW-0812">Transmembrane</keyword>
<dbReference type="InterPro" id="IPR027417">
    <property type="entry name" value="P-loop_NTPase"/>
</dbReference>
<gene>
    <name evidence="8" type="ORF">FSARC_13486</name>
</gene>
<dbReference type="InterPro" id="IPR012675">
    <property type="entry name" value="Beta-grasp_dom_sf"/>
</dbReference>
<accession>A0A8H4WTH7</accession>
<organism evidence="8 9">
    <name type="scientific">Fusarium sarcochroum</name>
    <dbReference type="NCBI Taxonomy" id="1208366"/>
    <lineage>
        <taxon>Eukaryota</taxon>
        <taxon>Fungi</taxon>
        <taxon>Dikarya</taxon>
        <taxon>Ascomycota</taxon>
        <taxon>Pezizomycotina</taxon>
        <taxon>Sordariomycetes</taxon>
        <taxon>Hypocreomycetidae</taxon>
        <taxon>Hypocreales</taxon>
        <taxon>Nectriaceae</taxon>
        <taxon>Fusarium</taxon>
        <taxon>Fusarium lateritium species complex</taxon>
    </lineage>
</organism>
<dbReference type="CDD" id="cd01900">
    <property type="entry name" value="YchF"/>
    <property type="match status" value="1"/>
</dbReference>
<dbReference type="Gene3D" id="3.40.50.300">
    <property type="entry name" value="P-loop containing nucleotide triphosphate hydrolases"/>
    <property type="match status" value="1"/>
</dbReference>
<dbReference type="Gene3D" id="3.10.20.30">
    <property type="match status" value="1"/>
</dbReference>
<keyword evidence="1 3" id="KW-0547">Nucleotide-binding</keyword>
<feature type="domain" description="TGS" evidence="7">
    <location>
        <begin position="642"/>
        <end position="729"/>
    </location>
</feature>
<proteinExistence type="inferred from homology"/>
<sequence>MMNGSAPVRDPGPSTALQPPYKKQHELASTVVYPCRFRHGTRYKNEWVDPQQDPAAFLAVDLKCPKLNTIHDHLWLAGIPRPARPLHQQKLCQRSVYLTESCDEHLVWHERSIFIKPCPSYLLNYETWLSHLCVDEELYTNACGLLLSYTWLVNRESDFLIAQDCGILSKDVEWPAWKRLVDDFLNSIDEMSLLHVNCRYHFGELRLARVSIVYRLHSFCRAKSLAGRIQALDSTYMPRSTWYKQFFEKNFGWIVTVFIYISVVLSSLQVGLGTERLQNNTGFHQLAVGVTLASLASVAFAMTVVILIWSVLVTYYLLANRQYWKQIMVSDKFIMPPKKVEVVKDNVVAFGRVRKNLKMGCVGLPNVGKSSLFNLLTEQSAAAENYPFCTIEPNEARCAVPDARYDFLCDLWKPPSMYPAFLQVTDIAGLIKGASQGEGLGNAFLSHIQAVDGMFHIVRAFDNDQVLHVDDSIDPVRDLDTIQSELCLKDLDILQKTIIAEEAIVKKAGGKYKMLPLFTETTTKIREMLENDKPVRDGSWTPAEIALINEKIQLITTKPAIYLVNLTMKDYLRQKSKYLPSIAKWVTEHGGLPRDIIPFSIEFEEKVHSLKDDPDAQAEFLKESKVKSKLDKIITEGFTKLGLQYYFTAGEKEIRCWTIPRGCLAPQAAGAIHSDFERGFIKAEVVAYQDFHDLCEGGKSMGPIKAAGKYRQEGKSYVVQDGDIVHFQFNVSNKK</sequence>
<reference evidence="8" key="1">
    <citation type="journal article" date="2020" name="BMC Genomics">
        <title>Correction to: Identification and distribution of gene clusters required for synthesis of sphingolipid metabolism inhibitors in diverse species of the filamentous fungus Fusarium.</title>
        <authorList>
            <person name="Kim H.S."/>
            <person name="Lohmar J.M."/>
            <person name="Busman M."/>
            <person name="Brown D.W."/>
            <person name="Naumann T.A."/>
            <person name="Divon H.H."/>
            <person name="Lysoe E."/>
            <person name="Uhlig S."/>
            <person name="Proctor R.H."/>
        </authorList>
    </citation>
    <scope>NUCLEOTIDE SEQUENCE</scope>
    <source>
        <strain evidence="8">NRRL 20472</strain>
    </source>
</reference>
<dbReference type="GO" id="GO:0005737">
    <property type="term" value="C:cytoplasm"/>
    <property type="evidence" value="ECO:0007669"/>
    <property type="project" value="UniProtKB-SubCell"/>
</dbReference>
<dbReference type="InterPro" id="IPR041706">
    <property type="entry name" value="YchF_N"/>
</dbReference>
<dbReference type="GO" id="GO:0005525">
    <property type="term" value="F:GTP binding"/>
    <property type="evidence" value="ECO:0007669"/>
    <property type="project" value="InterPro"/>
</dbReference>
<comment type="function">
    <text evidence="3">Hydrolyzes ATP, and can also hydrolyze GTP with lower efficiency. Has lower affinity for GTP.</text>
</comment>
<dbReference type="HAMAP" id="MF_00944">
    <property type="entry name" value="YchF_OLA1_ATPase"/>
    <property type="match status" value="1"/>
</dbReference>